<keyword evidence="2" id="KW-1185">Reference proteome</keyword>
<organism evidence="1 2">
    <name type="scientific">Deinococcus hohokamensis</name>
    <dbReference type="NCBI Taxonomy" id="309883"/>
    <lineage>
        <taxon>Bacteria</taxon>
        <taxon>Thermotogati</taxon>
        <taxon>Deinococcota</taxon>
        <taxon>Deinococci</taxon>
        <taxon>Deinococcales</taxon>
        <taxon>Deinococcaceae</taxon>
        <taxon>Deinococcus</taxon>
    </lineage>
</organism>
<gene>
    <name evidence="1" type="ORF">ACFO0D_08055</name>
</gene>
<accession>A0ABV9I7Q7</accession>
<comment type="caution">
    <text evidence="1">The sequence shown here is derived from an EMBL/GenBank/DDBJ whole genome shotgun (WGS) entry which is preliminary data.</text>
</comment>
<sequence length="207" mass="22264">MTDDMMATRPGRTLTDVLGTEGDPVYRAGQALTVLESWQLRMPRLKVLVTGGVSPRVVGLLGTAVCSTSSAIATTSDVKHVAHLQSLLQREPGAEPLDIAEYARSGTLYEIRPSALADVRRATWALAEAADEVVAAYAAYQNAQGPAALFTRPRLRTRVAEAQERWGRSCEALVRVSSQVPLLNVTALPVGISRAAAVWDERKWGVG</sequence>
<dbReference type="EMBL" id="JBHSEI010000005">
    <property type="protein sequence ID" value="MFC4638295.1"/>
    <property type="molecule type" value="Genomic_DNA"/>
</dbReference>
<name>A0ABV9I7Q7_9DEIO</name>
<reference evidence="2" key="1">
    <citation type="journal article" date="2019" name="Int. J. Syst. Evol. Microbiol.">
        <title>The Global Catalogue of Microorganisms (GCM) 10K type strain sequencing project: providing services to taxonomists for standard genome sequencing and annotation.</title>
        <authorList>
            <consortium name="The Broad Institute Genomics Platform"/>
            <consortium name="The Broad Institute Genome Sequencing Center for Infectious Disease"/>
            <person name="Wu L."/>
            <person name="Ma J."/>
        </authorList>
    </citation>
    <scope>NUCLEOTIDE SEQUENCE [LARGE SCALE GENOMIC DNA]</scope>
    <source>
        <strain evidence="2">CCUG 55995</strain>
    </source>
</reference>
<evidence type="ECO:0000313" key="1">
    <source>
        <dbReference type="EMBL" id="MFC4638295.1"/>
    </source>
</evidence>
<dbReference type="RefSeq" id="WP_380061301.1">
    <property type="nucleotide sequence ID" value="NZ_JBHSEI010000005.1"/>
</dbReference>
<dbReference type="Proteomes" id="UP001595952">
    <property type="component" value="Unassembled WGS sequence"/>
</dbReference>
<protein>
    <submittedName>
        <fullName evidence="1">Uncharacterized protein</fullName>
    </submittedName>
</protein>
<proteinExistence type="predicted"/>
<evidence type="ECO:0000313" key="2">
    <source>
        <dbReference type="Proteomes" id="UP001595952"/>
    </source>
</evidence>